<dbReference type="Proteomes" id="UP000275925">
    <property type="component" value="Unassembled WGS sequence"/>
</dbReference>
<accession>A0A388TJ12</accession>
<evidence type="ECO:0000313" key="2">
    <source>
        <dbReference type="Proteomes" id="UP000275925"/>
    </source>
</evidence>
<keyword evidence="2" id="KW-1185">Reference proteome</keyword>
<name>A0A388TJ12_9BACT</name>
<dbReference type="AlphaFoldDB" id="A0A388TJ12"/>
<organism evidence="1 2">
    <name type="scientific">Candidatus Termititenax persephonae</name>
    <dbReference type="NCBI Taxonomy" id="2218525"/>
    <lineage>
        <taxon>Bacteria</taxon>
        <taxon>Bacillati</taxon>
        <taxon>Candidatus Margulisiibacteriota</taxon>
        <taxon>Candidatus Termititenacia</taxon>
        <taxon>Candidatus Termititenacales</taxon>
        <taxon>Candidatus Termititenacaceae</taxon>
        <taxon>Candidatus Termititenax</taxon>
    </lineage>
</organism>
<comment type="caution">
    <text evidence="1">The sequence shown here is derived from an EMBL/GenBank/DDBJ whole genome shotgun (WGS) entry which is preliminary data.</text>
</comment>
<protein>
    <submittedName>
        <fullName evidence="1">Uncharacterized protein</fullName>
    </submittedName>
</protein>
<proteinExistence type="predicted"/>
<dbReference type="EMBL" id="BGZO01000177">
    <property type="protein sequence ID" value="GBR77297.1"/>
    <property type="molecule type" value="Genomic_DNA"/>
</dbReference>
<reference evidence="1 2" key="1">
    <citation type="journal article" date="2019" name="ISME J.">
        <title>Genome analyses of uncultured TG2/ZB3 bacteria in 'Margulisbacteria' specifically attached to ectosymbiotic spirochetes of protists in the termite gut.</title>
        <authorList>
            <person name="Utami Y.D."/>
            <person name="Kuwahara H."/>
            <person name="Igai K."/>
            <person name="Murakami T."/>
            <person name="Sugaya K."/>
            <person name="Morikawa T."/>
            <person name="Nagura Y."/>
            <person name="Yuki M."/>
            <person name="Deevong P."/>
            <person name="Inoue T."/>
            <person name="Kihara K."/>
            <person name="Lo N."/>
            <person name="Yamada A."/>
            <person name="Ohkuma M."/>
            <person name="Hongoh Y."/>
        </authorList>
    </citation>
    <scope>NUCLEOTIDE SEQUENCE [LARGE SCALE GENOMIC DNA]</scope>
    <source>
        <strain evidence="1">NkOx7-02</strain>
    </source>
</reference>
<dbReference type="InterPro" id="IPR029465">
    <property type="entry name" value="ATPgrasp_TupA"/>
</dbReference>
<sequence length="296" mass="34170">MLKNWLTKFFPDRTVIPDPRALTDRLYWQKFHQKINYAAPADFNEKIHWLKLYSDTSLWAELTDKYKVREYVQSKGLGQTLNELYAVWATADDIDIAPLPDSFIMKVNGGSGDKLVIRDKTKITNKKVQKHFRKHQNFGVATCEPHYLRIQPCIIAEKLLSNDQPGLSTSLIDYKFFCFDGEPLYTKVIYNKNKSGITVATYNSDWTFRPEAVRPSRYYRAGDGRALPRPQSYQQLLDYSRRLAAGFPFVRVDWYEIGGQPIFGEMTFTPSAGFNDHFSQAFLVELGSQIKLPPQA</sequence>
<gene>
    <name evidence="1" type="ORF">NO2_1698</name>
</gene>
<evidence type="ECO:0000313" key="1">
    <source>
        <dbReference type="EMBL" id="GBR77297.1"/>
    </source>
</evidence>
<dbReference type="Pfam" id="PF14305">
    <property type="entry name" value="ATPgrasp_TupA"/>
    <property type="match status" value="1"/>
</dbReference>